<keyword evidence="7" id="KW-0807">Transducer</keyword>
<evidence type="ECO:0000256" key="2">
    <source>
        <dbReference type="ARBA" id="ARBA00022692"/>
    </source>
</evidence>
<feature type="transmembrane region" description="Helical" evidence="8">
    <location>
        <begin position="12"/>
        <end position="38"/>
    </location>
</feature>
<keyword evidence="3 8" id="KW-1133">Transmembrane helix</keyword>
<name>A0A914CR37_9BILA</name>
<evidence type="ECO:0000256" key="7">
    <source>
        <dbReference type="ARBA" id="ARBA00023224"/>
    </source>
</evidence>
<evidence type="ECO:0000256" key="8">
    <source>
        <dbReference type="SAM" id="Phobius"/>
    </source>
</evidence>
<dbReference type="Pfam" id="PF00001">
    <property type="entry name" value="7tm_1"/>
    <property type="match status" value="1"/>
</dbReference>
<dbReference type="Proteomes" id="UP000887540">
    <property type="component" value="Unplaced"/>
</dbReference>
<proteinExistence type="predicted"/>
<sequence>MSLIYIPIFFRASIIFSIAYLIVFVLGLIGNFFVVLAVALHPSLRTATDYLIFSLATADLLIILFCLPTTLLNNLLIEWQLGSYGCKISTFINSTTTCVSIFTLVAVTGDRYFAICRTLRYAMWEATYTLFVVGGIWVICAGLAIPDLLHYNEVSYALEENGTEFHLCRPENSEASDDFFHFITVNLISAFLIPLLLISFLYGRIFWKVTNRQSLAVDAHVRDERIRIRVAKMMFIVIVIFVFCWTPLYGLYLYFFLAPDHSSPTFQFASSLLRPIFQWLSLLSSSLNPIIYVMYSQKYRRAFNQILLYPCQAHYDNIRTTTWNNVRKSFKNGTDNKSIWKKEKRDDSNISKSDPTTNISLIEQKFEETSTDM</sequence>
<dbReference type="PROSITE" id="PS50262">
    <property type="entry name" value="G_PROTEIN_RECEP_F1_2"/>
    <property type="match status" value="1"/>
</dbReference>
<keyword evidence="10" id="KW-1185">Reference proteome</keyword>
<evidence type="ECO:0000313" key="10">
    <source>
        <dbReference type="Proteomes" id="UP000887540"/>
    </source>
</evidence>
<evidence type="ECO:0000256" key="1">
    <source>
        <dbReference type="ARBA" id="ARBA00004141"/>
    </source>
</evidence>
<evidence type="ECO:0000313" key="11">
    <source>
        <dbReference type="WBParaSite" id="ACRNAN_scaffold12933.g20808.t1"/>
    </source>
</evidence>
<organism evidence="10 11">
    <name type="scientific">Acrobeloides nanus</name>
    <dbReference type="NCBI Taxonomy" id="290746"/>
    <lineage>
        <taxon>Eukaryota</taxon>
        <taxon>Metazoa</taxon>
        <taxon>Ecdysozoa</taxon>
        <taxon>Nematoda</taxon>
        <taxon>Chromadorea</taxon>
        <taxon>Rhabditida</taxon>
        <taxon>Tylenchina</taxon>
        <taxon>Cephalobomorpha</taxon>
        <taxon>Cephaloboidea</taxon>
        <taxon>Cephalobidae</taxon>
        <taxon>Acrobeloides</taxon>
    </lineage>
</organism>
<dbReference type="InterPro" id="IPR000276">
    <property type="entry name" value="GPCR_Rhodpsn"/>
</dbReference>
<feature type="transmembrane region" description="Helical" evidence="8">
    <location>
        <begin position="50"/>
        <end position="71"/>
    </location>
</feature>
<dbReference type="PRINTS" id="PR00237">
    <property type="entry name" value="GPCRRHODOPSN"/>
</dbReference>
<evidence type="ECO:0000256" key="3">
    <source>
        <dbReference type="ARBA" id="ARBA00022989"/>
    </source>
</evidence>
<dbReference type="InterPro" id="IPR017452">
    <property type="entry name" value="GPCR_Rhodpsn_7TM"/>
</dbReference>
<comment type="subcellular location">
    <subcellularLocation>
        <location evidence="1">Membrane</location>
        <topology evidence="1">Multi-pass membrane protein</topology>
    </subcellularLocation>
</comment>
<feature type="transmembrane region" description="Helical" evidence="8">
    <location>
        <begin position="91"/>
        <end position="114"/>
    </location>
</feature>
<dbReference type="Gene3D" id="1.20.1070.10">
    <property type="entry name" value="Rhodopsin 7-helix transmembrane proteins"/>
    <property type="match status" value="1"/>
</dbReference>
<evidence type="ECO:0000259" key="9">
    <source>
        <dbReference type="PROSITE" id="PS50262"/>
    </source>
</evidence>
<keyword evidence="5 8" id="KW-0472">Membrane</keyword>
<dbReference type="SMART" id="SM01381">
    <property type="entry name" value="7TM_GPCR_Srsx"/>
    <property type="match status" value="1"/>
</dbReference>
<dbReference type="AlphaFoldDB" id="A0A914CR37"/>
<feature type="transmembrane region" description="Helical" evidence="8">
    <location>
        <begin position="179"/>
        <end position="202"/>
    </location>
</feature>
<keyword evidence="6" id="KW-0675">Receptor</keyword>
<dbReference type="GO" id="GO:0004930">
    <property type="term" value="F:G protein-coupled receptor activity"/>
    <property type="evidence" value="ECO:0007669"/>
    <property type="project" value="UniProtKB-KW"/>
</dbReference>
<dbReference type="PANTHER" id="PTHR45695:SF15">
    <property type="entry name" value="OPSIN RH2"/>
    <property type="match status" value="1"/>
</dbReference>
<evidence type="ECO:0000256" key="4">
    <source>
        <dbReference type="ARBA" id="ARBA00023040"/>
    </source>
</evidence>
<dbReference type="PANTHER" id="PTHR45695">
    <property type="entry name" value="LEUCOKININ RECEPTOR-RELATED"/>
    <property type="match status" value="1"/>
</dbReference>
<protein>
    <submittedName>
        <fullName evidence="11">G-protein coupled receptors family 1 profile domain-containing protein</fullName>
    </submittedName>
</protein>
<keyword evidence="2 8" id="KW-0812">Transmembrane</keyword>
<dbReference type="WBParaSite" id="ACRNAN_scaffold12933.g20808.t1">
    <property type="protein sequence ID" value="ACRNAN_scaffold12933.g20808.t1"/>
    <property type="gene ID" value="ACRNAN_scaffold12933.g20808"/>
</dbReference>
<evidence type="ECO:0000256" key="6">
    <source>
        <dbReference type="ARBA" id="ARBA00023170"/>
    </source>
</evidence>
<reference evidence="11" key="1">
    <citation type="submission" date="2022-11" db="UniProtKB">
        <authorList>
            <consortium name="WormBaseParasite"/>
        </authorList>
    </citation>
    <scope>IDENTIFICATION</scope>
</reference>
<feature type="domain" description="G-protein coupled receptors family 1 profile" evidence="9">
    <location>
        <begin position="30"/>
        <end position="292"/>
    </location>
</feature>
<feature type="transmembrane region" description="Helical" evidence="8">
    <location>
        <begin position="126"/>
        <end position="145"/>
    </location>
</feature>
<accession>A0A914CR37</accession>
<feature type="transmembrane region" description="Helical" evidence="8">
    <location>
        <begin position="276"/>
        <end position="295"/>
    </location>
</feature>
<dbReference type="GO" id="GO:0005886">
    <property type="term" value="C:plasma membrane"/>
    <property type="evidence" value="ECO:0007669"/>
    <property type="project" value="TreeGrafter"/>
</dbReference>
<keyword evidence="4" id="KW-0297">G-protein coupled receptor</keyword>
<feature type="transmembrane region" description="Helical" evidence="8">
    <location>
        <begin position="235"/>
        <end position="256"/>
    </location>
</feature>
<dbReference type="SUPFAM" id="SSF81321">
    <property type="entry name" value="Family A G protein-coupled receptor-like"/>
    <property type="match status" value="1"/>
</dbReference>
<evidence type="ECO:0000256" key="5">
    <source>
        <dbReference type="ARBA" id="ARBA00023136"/>
    </source>
</evidence>